<dbReference type="PANTHER" id="PTHR42690:SF1">
    <property type="entry name" value="THREONINE SYNTHASE-LIKE 2"/>
    <property type="match status" value="1"/>
</dbReference>
<dbReference type="SUPFAM" id="SSF53686">
    <property type="entry name" value="Tryptophan synthase beta subunit-like PLP-dependent enzymes"/>
    <property type="match status" value="1"/>
</dbReference>
<dbReference type="PANTHER" id="PTHR42690">
    <property type="entry name" value="THREONINE SYNTHASE FAMILY MEMBER"/>
    <property type="match status" value="1"/>
</dbReference>
<comment type="cofactor">
    <cofactor evidence="1 12">
        <name>pyridoxal 5'-phosphate</name>
        <dbReference type="ChEBI" id="CHEBI:597326"/>
    </cofactor>
</comment>
<evidence type="ECO:0000256" key="6">
    <source>
        <dbReference type="ARBA" id="ARBA00022605"/>
    </source>
</evidence>
<evidence type="ECO:0000256" key="7">
    <source>
        <dbReference type="ARBA" id="ARBA00022697"/>
    </source>
</evidence>
<evidence type="ECO:0000259" key="13">
    <source>
        <dbReference type="Pfam" id="PF00291"/>
    </source>
</evidence>
<dbReference type="Gene3D" id="3.40.50.1100">
    <property type="match status" value="2"/>
</dbReference>
<evidence type="ECO:0000259" key="14">
    <source>
        <dbReference type="Pfam" id="PF14821"/>
    </source>
</evidence>
<reference evidence="16" key="1">
    <citation type="submission" date="2020-01" db="EMBL/GenBank/DDBJ databases">
        <title>'Steroidobacter agaridevorans' sp. nov., agar-degrading bacteria isolated from rhizosphere soils.</title>
        <authorList>
            <person name="Ikenaga M."/>
            <person name="Kataoka M."/>
            <person name="Murouchi A."/>
            <person name="Katsuragi S."/>
            <person name="Sakai M."/>
        </authorList>
    </citation>
    <scope>NUCLEOTIDE SEQUENCE [LARGE SCALE GENOMIC DNA]</scope>
    <source>
        <strain evidence="16">YU21-B</strain>
    </source>
</reference>
<dbReference type="InterPro" id="IPR037158">
    <property type="entry name" value="Thr_synth_N_sf"/>
</dbReference>
<protein>
    <recommendedName>
        <fullName evidence="5 11">Threonine synthase</fullName>
        <ecNumber evidence="4 11">4.2.3.1</ecNumber>
    </recommendedName>
</protein>
<comment type="catalytic activity">
    <reaction evidence="10">
        <text>O-phospho-L-homoserine + H2O = L-threonine + phosphate</text>
        <dbReference type="Rhea" id="RHEA:10840"/>
        <dbReference type="ChEBI" id="CHEBI:15377"/>
        <dbReference type="ChEBI" id="CHEBI:43474"/>
        <dbReference type="ChEBI" id="CHEBI:57590"/>
        <dbReference type="ChEBI" id="CHEBI:57926"/>
        <dbReference type="EC" id="4.2.3.1"/>
    </reaction>
</comment>
<keyword evidence="16" id="KW-1185">Reference proteome</keyword>
<dbReference type="NCBIfam" id="TIGR00260">
    <property type="entry name" value="thrC"/>
    <property type="match status" value="1"/>
</dbReference>
<feature type="domain" description="Tryptophan synthase beta chain-like PALP" evidence="13">
    <location>
        <begin position="97"/>
        <end position="380"/>
    </location>
</feature>
<dbReference type="GO" id="GO:0004795">
    <property type="term" value="F:threonine synthase activity"/>
    <property type="evidence" value="ECO:0007669"/>
    <property type="project" value="UniProtKB-UniRule"/>
</dbReference>
<comment type="similarity">
    <text evidence="3">Belongs to the threonine synthase family.</text>
</comment>
<feature type="domain" description="Threonine synthase N-terminal" evidence="14">
    <location>
        <begin position="2"/>
        <end position="78"/>
    </location>
</feature>
<dbReference type="InterPro" id="IPR036052">
    <property type="entry name" value="TrpB-like_PALP_sf"/>
</dbReference>
<evidence type="ECO:0000256" key="5">
    <source>
        <dbReference type="ARBA" id="ARBA00018679"/>
    </source>
</evidence>
<feature type="modified residue" description="N6-(pyridoxal phosphate)lysine" evidence="12">
    <location>
        <position position="108"/>
    </location>
</feature>
<proteinExistence type="inferred from homology"/>
<comment type="pathway">
    <text evidence="2">Amino-acid biosynthesis; L-threonine biosynthesis; L-threonine from L-aspartate: step 5/5.</text>
</comment>
<organism evidence="15 16">
    <name type="scientific">Steroidobacter agaridevorans</name>
    <dbReference type="NCBI Taxonomy" id="2695856"/>
    <lineage>
        <taxon>Bacteria</taxon>
        <taxon>Pseudomonadati</taxon>
        <taxon>Pseudomonadota</taxon>
        <taxon>Gammaproteobacteria</taxon>
        <taxon>Steroidobacterales</taxon>
        <taxon>Steroidobacteraceae</taxon>
        <taxon>Steroidobacter</taxon>
    </lineage>
</organism>
<dbReference type="Proteomes" id="UP000445000">
    <property type="component" value="Unassembled WGS sequence"/>
</dbReference>
<dbReference type="InterPro" id="IPR029144">
    <property type="entry name" value="Thr_synth_N"/>
</dbReference>
<dbReference type="EC" id="4.2.3.1" evidence="4 11"/>
<evidence type="ECO:0000313" key="15">
    <source>
        <dbReference type="EMBL" id="GFE83529.1"/>
    </source>
</evidence>
<evidence type="ECO:0000313" key="16">
    <source>
        <dbReference type="Proteomes" id="UP000445000"/>
    </source>
</evidence>
<dbReference type="AlphaFoldDB" id="A0A829YK12"/>
<accession>A0A829YK12</accession>
<dbReference type="PROSITE" id="PS00165">
    <property type="entry name" value="DEHYDRATASE_SER_THR"/>
    <property type="match status" value="1"/>
</dbReference>
<dbReference type="Pfam" id="PF00291">
    <property type="entry name" value="PALP"/>
    <property type="match status" value="1"/>
</dbReference>
<dbReference type="InterPro" id="IPR051166">
    <property type="entry name" value="Threonine_Synthase"/>
</dbReference>
<dbReference type="Pfam" id="PF14821">
    <property type="entry name" value="Thr_synth_N"/>
    <property type="match status" value="1"/>
</dbReference>
<dbReference type="InterPro" id="IPR001926">
    <property type="entry name" value="TrpB-like_PALP"/>
</dbReference>
<name>A0A829YK12_9GAMM</name>
<dbReference type="Gene3D" id="3.90.1380.10">
    <property type="entry name" value="Threonine synthase, N-terminal domain"/>
    <property type="match status" value="1"/>
</dbReference>
<evidence type="ECO:0000256" key="12">
    <source>
        <dbReference type="PIRSR" id="PIRSR604450-51"/>
    </source>
</evidence>
<evidence type="ECO:0000256" key="2">
    <source>
        <dbReference type="ARBA" id="ARBA00004979"/>
    </source>
</evidence>
<evidence type="ECO:0000256" key="9">
    <source>
        <dbReference type="ARBA" id="ARBA00023239"/>
    </source>
</evidence>
<evidence type="ECO:0000256" key="8">
    <source>
        <dbReference type="ARBA" id="ARBA00022898"/>
    </source>
</evidence>
<dbReference type="GO" id="GO:0009088">
    <property type="term" value="P:threonine biosynthetic process"/>
    <property type="evidence" value="ECO:0007669"/>
    <property type="project" value="UniProtKB-UniRule"/>
</dbReference>
<dbReference type="EMBL" id="BLJN01000006">
    <property type="protein sequence ID" value="GFE83529.1"/>
    <property type="molecule type" value="Genomic_DNA"/>
</dbReference>
<dbReference type="GO" id="GO:0030170">
    <property type="term" value="F:pyridoxal phosphate binding"/>
    <property type="evidence" value="ECO:0007669"/>
    <property type="project" value="InterPro"/>
</dbReference>
<keyword evidence="9" id="KW-0456">Lyase</keyword>
<comment type="caution">
    <text evidence="15">The sequence shown here is derived from an EMBL/GenBank/DDBJ whole genome shotgun (WGS) entry which is preliminary data.</text>
</comment>
<evidence type="ECO:0000256" key="10">
    <source>
        <dbReference type="ARBA" id="ARBA00049144"/>
    </source>
</evidence>
<dbReference type="RefSeq" id="WP_161815139.1">
    <property type="nucleotide sequence ID" value="NZ_BLJN01000006.1"/>
</dbReference>
<evidence type="ECO:0000256" key="1">
    <source>
        <dbReference type="ARBA" id="ARBA00001933"/>
    </source>
</evidence>
<sequence length="433" mass="47624">MHYISTRDSSLRASLSEAIARGIAPDGGLYVPGEFPHFNTRQFDGFNEMPEIGERLLAPFFEGDALAGELGAICREAFNFPAPLVTLDQAPQPASVLELFHGPTCAFKDFGARFLAATMERIRRNEPKKLTILVATSGDTGGAVAAAFHGKPWVDVVVLYPKGLVSERQAQQLACWGGNVRTFSVNGTFDECQRMVKEAFLDPALKESHQLSSANSINVGRLLPQMVYYAKSSLELWRQLGRRPNYIIPTGNLGNAMACVWARHVGLPIGEIVLATNANQTITDFLRSGEWQPRASVATLASAMDVGNPSNMERLRSLHPEFDELQGQLGASSVDDIEIRGTLRRDSHELNRIWCPHTATAAKVYRRMLSRGARGHWVIVSTAHPAKFNDIVEPQTGQEVPVPPALAKLLSLPRQEQELEPSLSALRTQLQHT</sequence>
<evidence type="ECO:0000256" key="4">
    <source>
        <dbReference type="ARBA" id="ARBA00013028"/>
    </source>
</evidence>
<evidence type="ECO:0000256" key="11">
    <source>
        <dbReference type="NCBIfam" id="TIGR00260"/>
    </source>
</evidence>
<dbReference type="InterPro" id="IPR000634">
    <property type="entry name" value="Ser/Thr_deHydtase_PyrdxlP-BS"/>
</dbReference>
<gene>
    <name evidence="15" type="primary">thrC_2</name>
    <name evidence="15" type="ORF">GCM10011487_55290</name>
</gene>
<keyword evidence="8 12" id="KW-0663">Pyridoxal phosphate</keyword>
<evidence type="ECO:0000256" key="3">
    <source>
        <dbReference type="ARBA" id="ARBA00005517"/>
    </source>
</evidence>
<keyword evidence="7" id="KW-0791">Threonine biosynthesis</keyword>
<dbReference type="InterPro" id="IPR004450">
    <property type="entry name" value="Thr_synthase-like"/>
</dbReference>
<dbReference type="UniPathway" id="UPA00050">
    <property type="reaction ID" value="UER00065"/>
</dbReference>
<keyword evidence="6" id="KW-0028">Amino-acid biosynthesis</keyword>